<dbReference type="Pfam" id="PF13408">
    <property type="entry name" value="Zn_ribbon_recom"/>
    <property type="match status" value="1"/>
</dbReference>
<protein>
    <submittedName>
        <fullName evidence="8">Recombinase family protein</fullName>
    </submittedName>
</protein>
<feature type="active site" description="O-(5'-phospho-DNA)-serine intermediate" evidence="4">
    <location>
        <position position="25"/>
    </location>
</feature>
<feature type="region of interest" description="Disordered" evidence="5">
    <location>
        <begin position="522"/>
        <end position="559"/>
    </location>
</feature>
<dbReference type="SUPFAM" id="SSF53041">
    <property type="entry name" value="Resolvase-like"/>
    <property type="match status" value="1"/>
</dbReference>
<sequence>MSTGTSATSTEPQLAKLAVIYLRVSTAKQADRGDDPDGYSLPAQEDACRRKAEALGADVVEVFIDRGESAKTADRREFQRMLTFVKERGGIDYVILDKVDRFARNRRDDANLMFELKMAGTQLVSVKENIDDTPAGQLLHAIMAGIAEFYSKNLATEALKGMTQKAKVGGTPGRAPIGYLNTRQRLDGRETATVVVDPDRAPLVRWAFEAYATGEWTMRTLTDELAAKGLKALPHGRKLAGPMQLSRVANMLNNRYYLGRVIFKGMEYPGRHEPLISEELFERVQDVLRSHTNGEKQRTHRHYLRSTVFCGGCGARMCFMQAKGLYGYFFCLGRHQRRTNCALPFLSAAEVEAAVERYYATVRLTEDEQEVVRLGLEAEITRLRSRALPEISWAKHRVAALEDERRRLARGVVTGAVPDDLAREEQDRINTELRQAARVMEAAEVTYEHIDATLDAALDLLARCDDVYRRGDERVRRLVNQFLFEKLLITPDDEAVAVTEAEWREPWATLTSPAFMAQMRESAAGEDDAADLVRPGDLADSGSSSGNTTNPGADLGGRGLKGMILVPPAGIEPATHGLGNHCSIP</sequence>
<dbReference type="Gene3D" id="3.90.1750.20">
    <property type="entry name" value="Putative Large Serine Recombinase, Chain B, Domain 2"/>
    <property type="match status" value="1"/>
</dbReference>
<dbReference type="Pfam" id="PF00239">
    <property type="entry name" value="Resolvase"/>
    <property type="match status" value="1"/>
</dbReference>
<proteinExistence type="predicted"/>
<accession>A0ABN2LP21</accession>
<comment type="caution">
    <text evidence="8">The sequence shown here is derived from an EMBL/GenBank/DDBJ whole genome shotgun (WGS) entry which is preliminary data.</text>
</comment>
<keyword evidence="9" id="KW-1185">Reference proteome</keyword>
<dbReference type="Gene3D" id="3.40.50.1390">
    <property type="entry name" value="Resolvase, N-terminal catalytic domain"/>
    <property type="match status" value="1"/>
</dbReference>
<evidence type="ECO:0000256" key="2">
    <source>
        <dbReference type="ARBA" id="ARBA00023125"/>
    </source>
</evidence>
<reference evidence="8 9" key="1">
    <citation type="journal article" date="2019" name="Int. J. Syst. Evol. Microbiol.">
        <title>The Global Catalogue of Microorganisms (GCM) 10K type strain sequencing project: providing services to taxonomists for standard genome sequencing and annotation.</title>
        <authorList>
            <consortium name="The Broad Institute Genomics Platform"/>
            <consortium name="The Broad Institute Genome Sequencing Center for Infectious Disease"/>
            <person name="Wu L."/>
            <person name="Ma J."/>
        </authorList>
    </citation>
    <scope>NUCLEOTIDE SEQUENCE [LARGE SCALE GENOMIC DNA]</scope>
    <source>
        <strain evidence="8 9">JCM 13250</strain>
    </source>
</reference>
<dbReference type="InterPro" id="IPR038109">
    <property type="entry name" value="DNA_bind_recomb_sf"/>
</dbReference>
<dbReference type="InterPro" id="IPR050639">
    <property type="entry name" value="SSR_resolvase"/>
</dbReference>
<evidence type="ECO:0000256" key="5">
    <source>
        <dbReference type="SAM" id="MobiDB-lite"/>
    </source>
</evidence>
<evidence type="ECO:0000256" key="4">
    <source>
        <dbReference type="PROSITE-ProRule" id="PRU10137"/>
    </source>
</evidence>
<organism evidence="8 9">
    <name type="scientific">Luedemannella flava</name>
    <dbReference type="NCBI Taxonomy" id="349316"/>
    <lineage>
        <taxon>Bacteria</taxon>
        <taxon>Bacillati</taxon>
        <taxon>Actinomycetota</taxon>
        <taxon>Actinomycetes</taxon>
        <taxon>Micromonosporales</taxon>
        <taxon>Micromonosporaceae</taxon>
        <taxon>Luedemannella</taxon>
    </lineage>
</organism>
<feature type="compositionally biased region" description="Low complexity" evidence="5">
    <location>
        <begin position="541"/>
        <end position="550"/>
    </location>
</feature>
<dbReference type="PANTHER" id="PTHR30461:SF23">
    <property type="entry name" value="DNA RECOMBINASE-RELATED"/>
    <property type="match status" value="1"/>
</dbReference>
<dbReference type="InterPro" id="IPR006118">
    <property type="entry name" value="Recombinase_CS"/>
</dbReference>
<gene>
    <name evidence="8" type="ORF">GCM10009682_16260</name>
</gene>
<feature type="domain" description="Resolvase/invertase-type recombinase catalytic" evidence="6">
    <location>
        <begin position="17"/>
        <end position="169"/>
    </location>
</feature>
<keyword evidence="1" id="KW-0229">DNA integration</keyword>
<dbReference type="InterPro" id="IPR011109">
    <property type="entry name" value="DNA_bind_recombinase_dom"/>
</dbReference>
<dbReference type="InterPro" id="IPR006119">
    <property type="entry name" value="Resolv_N"/>
</dbReference>
<dbReference type="SMART" id="SM00857">
    <property type="entry name" value="Resolvase"/>
    <property type="match status" value="1"/>
</dbReference>
<feature type="domain" description="Recombinase" evidence="7">
    <location>
        <begin position="176"/>
        <end position="294"/>
    </location>
</feature>
<dbReference type="EMBL" id="BAAALT010000039">
    <property type="protein sequence ID" value="GAA1795267.1"/>
    <property type="molecule type" value="Genomic_DNA"/>
</dbReference>
<dbReference type="Pfam" id="PF07508">
    <property type="entry name" value="Recombinase"/>
    <property type="match status" value="1"/>
</dbReference>
<keyword evidence="3" id="KW-0233">DNA recombination</keyword>
<dbReference type="PROSITE" id="PS51737">
    <property type="entry name" value="RECOMBINASE_DNA_BIND"/>
    <property type="match status" value="1"/>
</dbReference>
<dbReference type="PANTHER" id="PTHR30461">
    <property type="entry name" value="DNA-INVERTASE FROM LAMBDOID PROPHAGE"/>
    <property type="match status" value="1"/>
</dbReference>
<dbReference type="Proteomes" id="UP001500218">
    <property type="component" value="Unassembled WGS sequence"/>
</dbReference>
<dbReference type="PROSITE" id="PS00397">
    <property type="entry name" value="RECOMBINASES_1"/>
    <property type="match status" value="1"/>
</dbReference>
<dbReference type="CDD" id="cd00338">
    <property type="entry name" value="Ser_Recombinase"/>
    <property type="match status" value="1"/>
</dbReference>
<name>A0ABN2LP21_9ACTN</name>
<evidence type="ECO:0000259" key="7">
    <source>
        <dbReference type="PROSITE" id="PS51737"/>
    </source>
</evidence>
<keyword evidence="2" id="KW-0238">DNA-binding</keyword>
<evidence type="ECO:0000256" key="1">
    <source>
        <dbReference type="ARBA" id="ARBA00022908"/>
    </source>
</evidence>
<dbReference type="InterPro" id="IPR025827">
    <property type="entry name" value="Zn_ribbon_recom_dom"/>
</dbReference>
<evidence type="ECO:0000259" key="6">
    <source>
        <dbReference type="PROSITE" id="PS51736"/>
    </source>
</evidence>
<evidence type="ECO:0000256" key="3">
    <source>
        <dbReference type="ARBA" id="ARBA00023172"/>
    </source>
</evidence>
<dbReference type="PROSITE" id="PS51736">
    <property type="entry name" value="RECOMBINASES_3"/>
    <property type="match status" value="1"/>
</dbReference>
<dbReference type="InterPro" id="IPR036162">
    <property type="entry name" value="Resolvase-like_N_sf"/>
</dbReference>
<evidence type="ECO:0000313" key="9">
    <source>
        <dbReference type="Proteomes" id="UP001500218"/>
    </source>
</evidence>
<evidence type="ECO:0000313" key="8">
    <source>
        <dbReference type="EMBL" id="GAA1795267.1"/>
    </source>
</evidence>